<protein>
    <submittedName>
        <fullName evidence="1">Helix-turn-helix transcriptional regulator</fullName>
    </submittedName>
</protein>
<name>A0ACC5ZZB5_9RHOB</name>
<proteinExistence type="predicted"/>
<dbReference type="EMBL" id="JAMQGO010000010">
    <property type="protein sequence ID" value="MCM2563268.1"/>
    <property type="molecule type" value="Genomic_DNA"/>
</dbReference>
<organism evidence="1 2">
    <name type="scientific">Lutimaribacter degradans</name>
    <dbReference type="NCBI Taxonomy" id="2945989"/>
    <lineage>
        <taxon>Bacteria</taxon>
        <taxon>Pseudomonadati</taxon>
        <taxon>Pseudomonadota</taxon>
        <taxon>Alphaproteobacteria</taxon>
        <taxon>Rhodobacterales</taxon>
        <taxon>Roseobacteraceae</taxon>
        <taxon>Lutimaribacter</taxon>
    </lineage>
</organism>
<reference evidence="1" key="1">
    <citation type="submission" date="2022-06" db="EMBL/GenBank/DDBJ databases">
        <title>Lutimaribacter sp. EGI FJ00013, a novel bacterium isolated from a salt lake sediment enrichment.</title>
        <authorList>
            <person name="Gao L."/>
            <person name="Fang B.-Z."/>
            <person name="Li W.-J."/>
        </authorList>
    </citation>
    <scope>NUCLEOTIDE SEQUENCE</scope>
    <source>
        <strain evidence="1">EGI FJ00013</strain>
    </source>
</reference>
<comment type="caution">
    <text evidence="1">The sequence shown here is derived from an EMBL/GenBank/DDBJ whole genome shotgun (WGS) entry which is preliminary data.</text>
</comment>
<gene>
    <name evidence="1" type="ORF">M8744_14015</name>
</gene>
<dbReference type="Proteomes" id="UP001203036">
    <property type="component" value="Unassembled WGS sequence"/>
</dbReference>
<accession>A0ACC5ZZB5</accession>
<keyword evidence="2" id="KW-1185">Reference proteome</keyword>
<evidence type="ECO:0000313" key="2">
    <source>
        <dbReference type="Proteomes" id="UP001203036"/>
    </source>
</evidence>
<sequence length="113" mass="12643">MSFDVSTGFDFEEFRSQLLRIMKEKGLSPHSLSVKAGLNPRAVKDIEERRVKNPRVSTVISLENALDVLPGTLLGISPETNIKGSLLNYLGALSQEDQDKLLDFLRSLSNRRI</sequence>
<evidence type="ECO:0000313" key="1">
    <source>
        <dbReference type="EMBL" id="MCM2563268.1"/>
    </source>
</evidence>